<keyword evidence="6" id="KW-0482">Metalloprotease</keyword>
<dbReference type="SUPFAM" id="SSF55486">
    <property type="entry name" value="Metalloproteases ('zincins'), catalytic domain"/>
    <property type="match status" value="1"/>
</dbReference>
<dbReference type="Pfam" id="PF02868">
    <property type="entry name" value="Peptidase_M4_C"/>
    <property type="match status" value="1"/>
</dbReference>
<sequence length="445" mass="49169">MESSWCSFIPNNLLSELANNDSLDEGTQKSMKETITVGNTLYSKEKKYPIVDIGDQKLDRAERSQPLSSIELPDQIELIDGEIYDHRGGLKALIYTARGQEVLPGENALSGRGGHLDRERGLSVRSTVRSIFSFFEFEFGHKLFEKEAYTIAITINYGHHYTNAHWTGKRVILGSGNPSLWDEFHLAKDVIGHEITHGIILRTSGLNSSGEAGALGESLCDVFGLLYKHSVEDPSADAKDCVWTIGESLWSPPDGFFGSMGIPADVIKSLWTGSGGKIVDNHTRQNPNVARDVTSTAAVNFNKLPHYLRSFKNPRLITPSQPMHYDDYKELNYDNGGVHHNSGIGNYAFYVAATEAEEPPLDGVGKVWFRAMTDTGLGIDCTYPRFAAFTIAYAKRDFPYLVEPIEIAWDETGVLSWNAAGVVPDIIPGLEEMLSNPPLNPPELS</sequence>
<proteinExistence type="inferred from homology"/>
<evidence type="ECO:0000256" key="3">
    <source>
        <dbReference type="ARBA" id="ARBA00022723"/>
    </source>
</evidence>
<dbReference type="Gene3D" id="3.10.170.10">
    <property type="match status" value="1"/>
</dbReference>
<dbReference type="PRINTS" id="PR00730">
    <property type="entry name" value="THERMOLYSIN"/>
</dbReference>
<comment type="similarity">
    <text evidence="1">Belongs to the peptidase M4 family.</text>
</comment>
<keyword evidence="4" id="KW-0378">Hydrolase</keyword>
<dbReference type="Gene3D" id="1.10.390.10">
    <property type="entry name" value="Neutral Protease Domain 2"/>
    <property type="match status" value="1"/>
</dbReference>
<organism evidence="9 10">
    <name type="scientific">Fusarium longipes</name>
    <dbReference type="NCBI Taxonomy" id="694270"/>
    <lineage>
        <taxon>Eukaryota</taxon>
        <taxon>Fungi</taxon>
        <taxon>Dikarya</taxon>
        <taxon>Ascomycota</taxon>
        <taxon>Pezizomycotina</taxon>
        <taxon>Sordariomycetes</taxon>
        <taxon>Hypocreomycetidae</taxon>
        <taxon>Hypocreales</taxon>
        <taxon>Nectriaceae</taxon>
        <taxon>Fusarium</taxon>
    </lineage>
</organism>
<dbReference type="Proteomes" id="UP000266234">
    <property type="component" value="Unassembled WGS sequence"/>
</dbReference>
<feature type="domain" description="Peptidase M4" evidence="7">
    <location>
        <begin position="118"/>
        <end position="200"/>
    </location>
</feature>
<feature type="domain" description="Peptidase M4 C-terminal" evidence="8">
    <location>
        <begin position="204"/>
        <end position="414"/>
    </location>
</feature>
<keyword evidence="10" id="KW-1185">Reference proteome</keyword>
<evidence type="ECO:0000259" key="7">
    <source>
        <dbReference type="Pfam" id="PF01447"/>
    </source>
</evidence>
<dbReference type="InterPro" id="IPR001570">
    <property type="entry name" value="Peptidase_M4_C_domain"/>
</dbReference>
<evidence type="ECO:0000256" key="1">
    <source>
        <dbReference type="ARBA" id="ARBA00009388"/>
    </source>
</evidence>
<evidence type="ECO:0000256" key="2">
    <source>
        <dbReference type="ARBA" id="ARBA00022670"/>
    </source>
</evidence>
<dbReference type="OrthoDB" id="5332336at2759"/>
<dbReference type="PANTHER" id="PTHR43579">
    <property type="match status" value="1"/>
</dbReference>
<dbReference type="InterPro" id="IPR052759">
    <property type="entry name" value="Metalloprotease_M4"/>
</dbReference>
<dbReference type="EMBL" id="PXOG01000057">
    <property type="protein sequence ID" value="RGP78861.1"/>
    <property type="molecule type" value="Genomic_DNA"/>
</dbReference>
<dbReference type="GO" id="GO:0006508">
    <property type="term" value="P:proteolysis"/>
    <property type="evidence" value="ECO:0007669"/>
    <property type="project" value="UniProtKB-KW"/>
</dbReference>
<accession>A0A395T2G2</accession>
<keyword evidence="3" id="KW-0479">Metal-binding</keyword>
<evidence type="ECO:0000259" key="8">
    <source>
        <dbReference type="Pfam" id="PF02868"/>
    </source>
</evidence>
<evidence type="ECO:0000313" key="10">
    <source>
        <dbReference type="Proteomes" id="UP000266234"/>
    </source>
</evidence>
<dbReference type="Pfam" id="PF01447">
    <property type="entry name" value="Peptidase_M4"/>
    <property type="match status" value="1"/>
</dbReference>
<gene>
    <name evidence="9" type="ORF">FLONG3_3060</name>
</gene>
<evidence type="ECO:0000256" key="6">
    <source>
        <dbReference type="ARBA" id="ARBA00023049"/>
    </source>
</evidence>
<dbReference type="STRING" id="694270.A0A395T2G2"/>
<reference evidence="9 10" key="1">
    <citation type="journal article" date="2018" name="PLoS Pathog.">
        <title>Evolution of structural diversity of trichothecenes, a family of toxins produced by plant pathogenic and entomopathogenic fungi.</title>
        <authorList>
            <person name="Proctor R.H."/>
            <person name="McCormick S.P."/>
            <person name="Kim H.S."/>
            <person name="Cardoza R.E."/>
            <person name="Stanley A.M."/>
            <person name="Lindo L."/>
            <person name="Kelly A."/>
            <person name="Brown D.W."/>
            <person name="Lee T."/>
            <person name="Vaughan M.M."/>
            <person name="Alexander N.J."/>
            <person name="Busman M."/>
            <person name="Gutierrez S."/>
        </authorList>
    </citation>
    <scope>NUCLEOTIDE SEQUENCE [LARGE SCALE GENOMIC DNA]</scope>
    <source>
        <strain evidence="9 10">NRRL 20695</strain>
    </source>
</reference>
<comment type="caution">
    <text evidence="9">The sequence shown here is derived from an EMBL/GenBank/DDBJ whole genome shotgun (WGS) entry which is preliminary data.</text>
</comment>
<keyword evidence="5" id="KW-0862">Zinc</keyword>
<keyword evidence="2" id="KW-0645">Protease</keyword>
<evidence type="ECO:0000313" key="9">
    <source>
        <dbReference type="EMBL" id="RGP78861.1"/>
    </source>
</evidence>
<name>A0A395T2G2_9HYPO</name>
<protein>
    <submittedName>
        <fullName evidence="9">Peptidase thermolysin</fullName>
    </submittedName>
</protein>
<dbReference type="InterPro" id="IPR023612">
    <property type="entry name" value="Peptidase_M4"/>
</dbReference>
<dbReference type="GO" id="GO:0004222">
    <property type="term" value="F:metalloendopeptidase activity"/>
    <property type="evidence" value="ECO:0007669"/>
    <property type="project" value="InterPro"/>
</dbReference>
<dbReference type="InterPro" id="IPR027268">
    <property type="entry name" value="Peptidase_M4/M1_CTD_sf"/>
</dbReference>
<evidence type="ECO:0000256" key="4">
    <source>
        <dbReference type="ARBA" id="ARBA00022801"/>
    </source>
</evidence>
<evidence type="ECO:0000256" key="5">
    <source>
        <dbReference type="ARBA" id="ARBA00022833"/>
    </source>
</evidence>
<dbReference type="AlphaFoldDB" id="A0A395T2G2"/>
<dbReference type="PANTHER" id="PTHR43579:SF1">
    <property type="entry name" value="NEUTRAL METALLOPROTEINASE"/>
    <property type="match status" value="1"/>
</dbReference>
<dbReference type="GO" id="GO:0046872">
    <property type="term" value="F:metal ion binding"/>
    <property type="evidence" value="ECO:0007669"/>
    <property type="project" value="UniProtKB-KW"/>
</dbReference>
<dbReference type="InterPro" id="IPR013856">
    <property type="entry name" value="Peptidase_M4_domain"/>
</dbReference>